<gene>
    <name evidence="1" type="ORF">SORBI_3003G180800</name>
</gene>
<evidence type="ECO:0000313" key="1">
    <source>
        <dbReference type="EMBL" id="KXG32661.1"/>
    </source>
</evidence>
<dbReference type="Proteomes" id="UP000000768">
    <property type="component" value="Chromosome 3"/>
</dbReference>
<dbReference type="Gramene" id="KXG32661">
    <property type="protein sequence ID" value="KXG32661"/>
    <property type="gene ID" value="SORBI_3003G180800"/>
</dbReference>
<sequence>MQPLLHGPASLVFHVGRRLRIILGAAVTEAWHCSVYEGKSPHDIAFDIFASSRIIYIAHAIGFRFGVSCVAVAGCGQLHHLLLRLSQLYLGTMYRRMRHQT</sequence>
<protein>
    <submittedName>
        <fullName evidence="1">Uncharacterized protein</fullName>
    </submittedName>
</protein>
<dbReference type="InParanoid" id="A0A1B6Q408"/>
<evidence type="ECO:0000313" key="2">
    <source>
        <dbReference type="Proteomes" id="UP000000768"/>
    </source>
</evidence>
<organism evidence="1 2">
    <name type="scientific">Sorghum bicolor</name>
    <name type="common">Sorghum</name>
    <name type="synonym">Sorghum vulgare</name>
    <dbReference type="NCBI Taxonomy" id="4558"/>
    <lineage>
        <taxon>Eukaryota</taxon>
        <taxon>Viridiplantae</taxon>
        <taxon>Streptophyta</taxon>
        <taxon>Embryophyta</taxon>
        <taxon>Tracheophyta</taxon>
        <taxon>Spermatophyta</taxon>
        <taxon>Magnoliopsida</taxon>
        <taxon>Liliopsida</taxon>
        <taxon>Poales</taxon>
        <taxon>Poaceae</taxon>
        <taxon>PACMAD clade</taxon>
        <taxon>Panicoideae</taxon>
        <taxon>Andropogonodae</taxon>
        <taxon>Andropogoneae</taxon>
        <taxon>Sorghinae</taxon>
        <taxon>Sorghum</taxon>
    </lineage>
</organism>
<reference evidence="2" key="2">
    <citation type="journal article" date="2018" name="Plant J.">
        <title>The Sorghum bicolor reference genome: improved assembly, gene annotations, a transcriptome atlas, and signatures of genome organization.</title>
        <authorList>
            <person name="McCormick R.F."/>
            <person name="Truong S.K."/>
            <person name="Sreedasyam A."/>
            <person name="Jenkins J."/>
            <person name="Shu S."/>
            <person name="Sims D."/>
            <person name="Kennedy M."/>
            <person name="Amirebrahimi M."/>
            <person name="Weers B.D."/>
            <person name="McKinley B."/>
            <person name="Mattison A."/>
            <person name="Morishige D.T."/>
            <person name="Grimwood J."/>
            <person name="Schmutz J."/>
            <person name="Mullet J.E."/>
        </authorList>
    </citation>
    <scope>NUCLEOTIDE SEQUENCE [LARGE SCALE GENOMIC DNA]</scope>
    <source>
        <strain evidence="2">cv. BTx623</strain>
    </source>
</reference>
<reference evidence="1 2" key="1">
    <citation type="journal article" date="2009" name="Nature">
        <title>The Sorghum bicolor genome and the diversification of grasses.</title>
        <authorList>
            <person name="Paterson A.H."/>
            <person name="Bowers J.E."/>
            <person name="Bruggmann R."/>
            <person name="Dubchak I."/>
            <person name="Grimwood J."/>
            <person name="Gundlach H."/>
            <person name="Haberer G."/>
            <person name="Hellsten U."/>
            <person name="Mitros T."/>
            <person name="Poliakov A."/>
            <person name="Schmutz J."/>
            <person name="Spannagl M."/>
            <person name="Tang H."/>
            <person name="Wang X."/>
            <person name="Wicker T."/>
            <person name="Bharti A.K."/>
            <person name="Chapman J."/>
            <person name="Feltus F.A."/>
            <person name="Gowik U."/>
            <person name="Grigoriev I.V."/>
            <person name="Lyons E."/>
            <person name="Maher C.A."/>
            <person name="Martis M."/>
            <person name="Narechania A."/>
            <person name="Otillar R.P."/>
            <person name="Penning B.W."/>
            <person name="Salamov A.A."/>
            <person name="Wang Y."/>
            <person name="Zhang L."/>
            <person name="Carpita N.C."/>
            <person name="Freeling M."/>
            <person name="Gingle A.R."/>
            <person name="Hash C.T."/>
            <person name="Keller B."/>
            <person name="Klein P."/>
            <person name="Kresovich S."/>
            <person name="McCann M.C."/>
            <person name="Ming R."/>
            <person name="Peterson D.G."/>
            <person name="Mehboob-ur-Rahman"/>
            <person name="Ware D."/>
            <person name="Westhoff P."/>
            <person name="Mayer K.F."/>
            <person name="Messing J."/>
            <person name="Rokhsar D.S."/>
        </authorList>
    </citation>
    <scope>NUCLEOTIDE SEQUENCE [LARGE SCALE GENOMIC DNA]</scope>
    <source>
        <strain evidence="2">cv. BTx623</strain>
    </source>
</reference>
<proteinExistence type="predicted"/>
<name>A0A1B6Q408_SORBI</name>
<accession>A0A1B6Q408</accession>
<dbReference type="AlphaFoldDB" id="A0A1B6Q408"/>
<keyword evidence="2" id="KW-1185">Reference proteome</keyword>
<dbReference type="EMBL" id="CM000762">
    <property type="protein sequence ID" value="KXG32661.1"/>
    <property type="molecule type" value="Genomic_DNA"/>
</dbReference>